<dbReference type="SMART" id="SM00342">
    <property type="entry name" value="HTH_ARAC"/>
    <property type="match status" value="1"/>
</dbReference>
<evidence type="ECO:0000313" key="6">
    <source>
        <dbReference type="Proteomes" id="UP000034166"/>
    </source>
</evidence>
<protein>
    <recommendedName>
        <fullName evidence="4">HTH araC/xylS-type domain-containing protein</fullName>
    </recommendedName>
</protein>
<proteinExistence type="predicted"/>
<dbReference type="RefSeq" id="WP_046522980.1">
    <property type="nucleotide sequence ID" value="NZ_LAYY01000006.1"/>
</dbReference>
<evidence type="ECO:0000256" key="3">
    <source>
        <dbReference type="ARBA" id="ARBA00023163"/>
    </source>
</evidence>
<dbReference type="PROSITE" id="PS01124">
    <property type="entry name" value="HTH_ARAC_FAMILY_2"/>
    <property type="match status" value="1"/>
</dbReference>
<dbReference type="InterPro" id="IPR020449">
    <property type="entry name" value="Tscrpt_reg_AraC-type_HTH"/>
</dbReference>
<dbReference type="PANTHER" id="PTHR43280">
    <property type="entry name" value="ARAC-FAMILY TRANSCRIPTIONAL REGULATOR"/>
    <property type="match status" value="1"/>
</dbReference>
<keyword evidence="2" id="KW-0238">DNA-binding</keyword>
<keyword evidence="1" id="KW-0805">Transcription regulation</keyword>
<gene>
    <name evidence="5" type="ORF">WQ57_06700</name>
</gene>
<reference evidence="5 6" key="1">
    <citation type="submission" date="2015-04" db="EMBL/GenBank/DDBJ databases">
        <title>Taxonomic description and genome sequence of Bacillus campisalis sp. nov., a novel member of the genus Bacillus isolated from solar saltern.</title>
        <authorList>
            <person name="Mathan Kumar R."/>
            <person name="Kaur G."/>
            <person name="Kumar A."/>
            <person name="Singh N.K."/>
            <person name="Kaur N."/>
            <person name="Kumar N."/>
            <person name="Mayilraj S."/>
        </authorList>
    </citation>
    <scope>NUCLEOTIDE SEQUENCE [LARGE SCALE GENOMIC DNA]</scope>
    <source>
        <strain evidence="5 6">SA2-6</strain>
    </source>
</reference>
<dbReference type="Pfam" id="PF12833">
    <property type="entry name" value="HTH_18"/>
    <property type="match status" value="1"/>
</dbReference>
<dbReference type="InterPro" id="IPR009057">
    <property type="entry name" value="Homeodomain-like_sf"/>
</dbReference>
<dbReference type="PANTHER" id="PTHR43280:SF28">
    <property type="entry name" value="HTH-TYPE TRANSCRIPTIONAL ACTIVATOR RHAS"/>
    <property type="match status" value="1"/>
</dbReference>
<keyword evidence="6" id="KW-1185">Reference proteome</keyword>
<name>A0A0M2T0B7_9BACI</name>
<dbReference type="SUPFAM" id="SSF46689">
    <property type="entry name" value="Homeodomain-like"/>
    <property type="match status" value="2"/>
</dbReference>
<accession>A0A0M2T0B7</accession>
<dbReference type="GO" id="GO:0043565">
    <property type="term" value="F:sequence-specific DNA binding"/>
    <property type="evidence" value="ECO:0007669"/>
    <property type="project" value="InterPro"/>
</dbReference>
<keyword evidence="3" id="KW-0804">Transcription</keyword>
<dbReference type="AlphaFoldDB" id="A0A0M2T0B7"/>
<feature type="domain" description="HTH araC/xylS-type" evidence="4">
    <location>
        <begin position="310"/>
        <end position="408"/>
    </location>
</feature>
<evidence type="ECO:0000259" key="4">
    <source>
        <dbReference type="PROSITE" id="PS01124"/>
    </source>
</evidence>
<dbReference type="OrthoDB" id="247151at2"/>
<dbReference type="Proteomes" id="UP000034166">
    <property type="component" value="Unassembled WGS sequence"/>
</dbReference>
<dbReference type="PRINTS" id="PR00032">
    <property type="entry name" value="HTHARAC"/>
</dbReference>
<dbReference type="EMBL" id="LAYY01000006">
    <property type="protein sequence ID" value="KKK38677.1"/>
    <property type="molecule type" value="Genomic_DNA"/>
</dbReference>
<dbReference type="PATRIC" id="fig|1408103.3.peg.1507"/>
<organism evidence="5 6">
    <name type="scientific">Mesobacillus campisalis</name>
    <dbReference type="NCBI Taxonomy" id="1408103"/>
    <lineage>
        <taxon>Bacteria</taxon>
        <taxon>Bacillati</taxon>
        <taxon>Bacillota</taxon>
        <taxon>Bacilli</taxon>
        <taxon>Bacillales</taxon>
        <taxon>Bacillaceae</taxon>
        <taxon>Mesobacillus</taxon>
    </lineage>
</organism>
<comment type="caution">
    <text evidence="5">The sequence shown here is derived from an EMBL/GenBank/DDBJ whole genome shotgun (WGS) entry which is preliminary data.</text>
</comment>
<evidence type="ECO:0000256" key="2">
    <source>
        <dbReference type="ARBA" id="ARBA00023125"/>
    </source>
</evidence>
<sequence length="416" mass="46510">MPNTSLPIAAELMTLHYLTNLNVHALHFNGLSVMSHTPHILPPFLVPVQEKAFRELADRLGEVENACLVYTTEAGLTYAAGAYEHSAFQEGGGDKDGVPALFAFGPFLSKIPDMASKDPLSQRDRVAMKEFLSGLPLVKSSQLQSFLNVLHRIRTIRQVPVFYESEKSGDEKQGQKLRTEMDSEPEYALIDLRYELNSRIVEGVKNGDKQAVQDILKQSGNLYDFSERFPNQPVRAAKNSLIILNTTLRLAAESAGVPPFYLHHLSEKFAIKIERINSVEAFRKMLGTMGDEYCDLVKSQAISGYSLLVQTALGHLAVHYRNPLGLEELAEQLDVHPAHLSRQFKKETGMTMTHYLNQTRVEKAKVLLLKDRSSIDWIAGAVGFADAAYFTRVFKKLAGTTPREYRNAGEKESSQQ</sequence>
<dbReference type="Gene3D" id="1.10.10.60">
    <property type="entry name" value="Homeodomain-like"/>
    <property type="match status" value="2"/>
</dbReference>
<evidence type="ECO:0000313" key="5">
    <source>
        <dbReference type="EMBL" id="KKK38677.1"/>
    </source>
</evidence>
<dbReference type="InterPro" id="IPR018060">
    <property type="entry name" value="HTH_AraC"/>
</dbReference>
<dbReference type="GO" id="GO:0003700">
    <property type="term" value="F:DNA-binding transcription factor activity"/>
    <property type="evidence" value="ECO:0007669"/>
    <property type="project" value="InterPro"/>
</dbReference>
<evidence type="ECO:0000256" key="1">
    <source>
        <dbReference type="ARBA" id="ARBA00023015"/>
    </source>
</evidence>